<accession>A0ABS9A722</accession>
<dbReference type="InterPro" id="IPR019291">
    <property type="entry name" value="Host_attachment_protein"/>
</dbReference>
<dbReference type="RefSeq" id="WP_234271205.1">
    <property type="nucleotide sequence ID" value="NZ_JABFTX010000004.1"/>
</dbReference>
<dbReference type="Proteomes" id="UP001320168">
    <property type="component" value="Unassembled WGS sequence"/>
</dbReference>
<sequence>MKATWVVVADQARARFFIASDTASALEEKDTLFNPEGKLHERDINADRPGRAFDSMGAGRHAMGKHHSPREQEAIRFAQAIAERLHAEHGRGALGHLVICAPPRFLGLLKGALPEQVMKCVSHALDKELTSLSAEEIRAQLPWRLQ</sequence>
<proteinExistence type="predicted"/>
<dbReference type="Pfam" id="PF10116">
    <property type="entry name" value="Host_attach"/>
    <property type="match status" value="1"/>
</dbReference>
<evidence type="ECO:0000313" key="2">
    <source>
        <dbReference type="Proteomes" id="UP001320168"/>
    </source>
</evidence>
<dbReference type="EMBL" id="JABFTX010000004">
    <property type="protein sequence ID" value="MCE8004609.1"/>
    <property type="molecule type" value="Genomic_DNA"/>
</dbReference>
<gene>
    <name evidence="1" type="ORF">HOP53_17410</name>
</gene>
<keyword evidence="2" id="KW-1185">Reference proteome</keyword>
<reference evidence="1 2" key="1">
    <citation type="journal article" date="2021" name="Front. Microbiol.">
        <title>Aerobic Denitrification and Heterotrophic Sulfur Oxidation in the Genus Halomonas Revealed by Six Novel Species Characterizations and Genome-Based Analysis.</title>
        <authorList>
            <person name="Wang L."/>
            <person name="Shao Z."/>
        </authorList>
    </citation>
    <scope>NUCLEOTIDE SEQUENCE [LARGE SCALE GENOMIC DNA]</scope>
    <source>
        <strain evidence="1 2">MCCC 1A11081</strain>
    </source>
</reference>
<evidence type="ECO:0000313" key="1">
    <source>
        <dbReference type="EMBL" id="MCE8004609.1"/>
    </source>
</evidence>
<organism evidence="1 2">
    <name type="scientific">Billgrantia ethanolica</name>
    <dbReference type="NCBI Taxonomy" id="2733486"/>
    <lineage>
        <taxon>Bacteria</taxon>
        <taxon>Pseudomonadati</taxon>
        <taxon>Pseudomonadota</taxon>
        <taxon>Gammaproteobacteria</taxon>
        <taxon>Oceanospirillales</taxon>
        <taxon>Halomonadaceae</taxon>
        <taxon>Billgrantia</taxon>
    </lineage>
</organism>
<protein>
    <submittedName>
        <fullName evidence="1">Host attachment protein</fullName>
    </submittedName>
</protein>
<comment type="caution">
    <text evidence="1">The sequence shown here is derived from an EMBL/GenBank/DDBJ whole genome shotgun (WGS) entry which is preliminary data.</text>
</comment>
<name>A0ABS9A722_9GAMM</name>